<organism evidence="2 3">
    <name type="scientific">Chenopodium quinoa</name>
    <name type="common">Quinoa</name>
    <dbReference type="NCBI Taxonomy" id="63459"/>
    <lineage>
        <taxon>Eukaryota</taxon>
        <taxon>Viridiplantae</taxon>
        <taxon>Streptophyta</taxon>
        <taxon>Embryophyta</taxon>
        <taxon>Tracheophyta</taxon>
        <taxon>Spermatophyta</taxon>
        <taxon>Magnoliopsida</taxon>
        <taxon>eudicotyledons</taxon>
        <taxon>Gunneridae</taxon>
        <taxon>Pentapetalae</taxon>
        <taxon>Caryophyllales</taxon>
        <taxon>Chenopodiaceae</taxon>
        <taxon>Chenopodioideae</taxon>
        <taxon>Atripliceae</taxon>
        <taxon>Chenopodium</taxon>
    </lineage>
</organism>
<reference evidence="2" key="2">
    <citation type="submission" date="2021-03" db="UniProtKB">
        <authorList>
            <consortium name="EnsemblPlants"/>
        </authorList>
    </citation>
    <scope>IDENTIFICATION</scope>
</reference>
<feature type="region of interest" description="Disordered" evidence="1">
    <location>
        <begin position="68"/>
        <end position="90"/>
    </location>
</feature>
<evidence type="ECO:0000313" key="2">
    <source>
        <dbReference type="EnsemblPlants" id="AUR62019068-RA:cds"/>
    </source>
</evidence>
<keyword evidence="3" id="KW-1185">Reference proteome</keyword>
<dbReference type="AlphaFoldDB" id="A0A803LV24"/>
<proteinExistence type="predicted"/>
<dbReference type="EnsemblPlants" id="AUR62019068-RA">
    <property type="protein sequence ID" value="AUR62019068-RA:cds"/>
    <property type="gene ID" value="AUR62019068"/>
</dbReference>
<evidence type="ECO:0000313" key="3">
    <source>
        <dbReference type="Proteomes" id="UP000596660"/>
    </source>
</evidence>
<dbReference type="PANTHER" id="PTHR47718">
    <property type="entry name" value="OS01G0519700 PROTEIN"/>
    <property type="match status" value="1"/>
</dbReference>
<reference evidence="2" key="1">
    <citation type="journal article" date="2017" name="Nature">
        <title>The genome of Chenopodium quinoa.</title>
        <authorList>
            <person name="Jarvis D.E."/>
            <person name="Ho Y.S."/>
            <person name="Lightfoot D.J."/>
            <person name="Schmoeckel S.M."/>
            <person name="Li B."/>
            <person name="Borm T.J.A."/>
            <person name="Ohyanagi H."/>
            <person name="Mineta K."/>
            <person name="Michell C.T."/>
            <person name="Saber N."/>
            <person name="Kharbatia N.M."/>
            <person name="Rupper R.R."/>
            <person name="Sharp A.R."/>
            <person name="Dally N."/>
            <person name="Boughton B.A."/>
            <person name="Woo Y.H."/>
            <person name="Gao G."/>
            <person name="Schijlen E.G.W.M."/>
            <person name="Guo X."/>
            <person name="Momin A.A."/>
            <person name="Negrao S."/>
            <person name="Al-Babili S."/>
            <person name="Gehring C."/>
            <person name="Roessner U."/>
            <person name="Jung C."/>
            <person name="Murphy K."/>
            <person name="Arold S.T."/>
            <person name="Gojobori T."/>
            <person name="van der Linden C.G."/>
            <person name="van Loo E.N."/>
            <person name="Jellen E.N."/>
            <person name="Maughan P.J."/>
            <person name="Tester M."/>
        </authorList>
    </citation>
    <scope>NUCLEOTIDE SEQUENCE [LARGE SCALE GENOMIC DNA]</scope>
    <source>
        <strain evidence="2">cv. PI 614886</strain>
    </source>
</reference>
<evidence type="ECO:0000256" key="1">
    <source>
        <dbReference type="SAM" id="MobiDB-lite"/>
    </source>
</evidence>
<dbReference type="Proteomes" id="UP000596660">
    <property type="component" value="Unplaced"/>
</dbReference>
<accession>A0A803LV24</accession>
<dbReference type="Gramene" id="AUR62019068-RA">
    <property type="protein sequence ID" value="AUR62019068-RA:cds"/>
    <property type="gene ID" value="AUR62019068"/>
</dbReference>
<protein>
    <recommendedName>
        <fullName evidence="4">Protein FAR1-RELATED SEQUENCE</fullName>
    </recommendedName>
</protein>
<dbReference type="PANTHER" id="PTHR47718:SF17">
    <property type="entry name" value="PROTEIN FAR1-RELATED SEQUENCE 5-LIKE"/>
    <property type="match status" value="1"/>
</dbReference>
<evidence type="ECO:0008006" key="4">
    <source>
        <dbReference type="Google" id="ProtNLM"/>
    </source>
</evidence>
<sequence>MENSSANFNTSNCSNLIHELLQKQRQIETPILGNFENSNSFVEINLNRSIIEEETKSFGDNCNPEEADNVEERENQVVSHKSIDSNSEETSKLNAIEDANPIDASGLDLRGSFVGVKLGGEQNVGHNVVGHLNFCSRLRMEQIEAGDAQTLVNILTKEQSKDPNFFFRVKFDNEGRISNIFWRDSMMLEDHRIYGDVLVFDTTYRTNRHNLICARFVCINNHWKN</sequence>
<name>A0A803LV24_CHEQI</name>